<evidence type="ECO:0000313" key="3">
    <source>
        <dbReference type="Proteomes" id="UP001519342"/>
    </source>
</evidence>
<evidence type="ECO:0000259" key="1">
    <source>
        <dbReference type="PROSITE" id="PS51831"/>
    </source>
</evidence>
<comment type="caution">
    <text evidence="2">The sequence shown here is derived from an EMBL/GenBank/DDBJ whole genome shotgun (WGS) entry which is preliminary data.</text>
</comment>
<evidence type="ECO:0000313" key="2">
    <source>
        <dbReference type="EMBL" id="MBP1926119.1"/>
    </source>
</evidence>
<dbReference type="InterPro" id="IPR003607">
    <property type="entry name" value="HD/PDEase_dom"/>
</dbReference>
<feature type="domain" description="HD" evidence="1">
    <location>
        <begin position="36"/>
        <end position="152"/>
    </location>
</feature>
<protein>
    <recommendedName>
        <fullName evidence="1">HD domain-containing protein</fullName>
    </recommendedName>
</protein>
<dbReference type="SUPFAM" id="SSF109604">
    <property type="entry name" value="HD-domain/PDEase-like"/>
    <property type="match status" value="1"/>
</dbReference>
<reference evidence="2 3" key="1">
    <citation type="submission" date="2021-03" db="EMBL/GenBank/DDBJ databases">
        <title>Genomic Encyclopedia of Type Strains, Phase IV (KMG-IV): sequencing the most valuable type-strain genomes for metagenomic binning, comparative biology and taxonomic classification.</title>
        <authorList>
            <person name="Goeker M."/>
        </authorList>
    </citation>
    <scope>NUCLEOTIDE SEQUENCE [LARGE SCALE GENOMIC DNA]</scope>
    <source>
        <strain evidence="2 3">DSM 24004</strain>
    </source>
</reference>
<dbReference type="PROSITE" id="PS51831">
    <property type="entry name" value="HD"/>
    <property type="match status" value="1"/>
</dbReference>
<accession>A0ABS4GEK8</accession>
<dbReference type="Proteomes" id="UP001519342">
    <property type="component" value="Unassembled WGS sequence"/>
</dbReference>
<organism evidence="2 3">
    <name type="scientific">Sedimentibacter acidaminivorans</name>
    <dbReference type="NCBI Taxonomy" id="913099"/>
    <lineage>
        <taxon>Bacteria</taxon>
        <taxon>Bacillati</taxon>
        <taxon>Bacillota</taxon>
        <taxon>Tissierellia</taxon>
        <taxon>Sedimentibacter</taxon>
    </lineage>
</organism>
<keyword evidence="3" id="KW-1185">Reference proteome</keyword>
<dbReference type="Gene3D" id="1.10.3210.10">
    <property type="entry name" value="Hypothetical protein af1432"/>
    <property type="match status" value="1"/>
</dbReference>
<gene>
    <name evidence="2" type="ORF">J2Z76_001983</name>
</gene>
<dbReference type="CDD" id="cd00077">
    <property type="entry name" value="HDc"/>
    <property type="match status" value="1"/>
</dbReference>
<dbReference type="InterPro" id="IPR006674">
    <property type="entry name" value="HD_domain"/>
</dbReference>
<dbReference type="EMBL" id="JAGGKS010000005">
    <property type="protein sequence ID" value="MBP1926119.1"/>
    <property type="molecule type" value="Genomic_DNA"/>
</dbReference>
<sequence>MIMKKLDKEYIEIVKDILSLKEFKATKNIKHHGNGVYEHSVNVSYLSYKIAKKINADYFCAARAGLLHDFFYFDWRSEEAKIRRKSYKGLEKITKMHGFAHPFEAYENASKYFTLNKREKDVIMKHMFPLVPIFPRYIESWIVSISDKIIATQEIYYEIINVVKALINKKNIIIRTSRSF</sequence>
<dbReference type="RefSeq" id="WP_209511849.1">
    <property type="nucleotide sequence ID" value="NZ_JAGGKS010000005.1"/>
</dbReference>
<dbReference type="SMART" id="SM00471">
    <property type="entry name" value="HDc"/>
    <property type="match status" value="1"/>
</dbReference>
<proteinExistence type="predicted"/>
<dbReference type="Pfam" id="PF01966">
    <property type="entry name" value="HD"/>
    <property type="match status" value="1"/>
</dbReference>
<name>A0ABS4GEK8_9FIRM</name>